<keyword evidence="1" id="KW-0812">Transmembrane</keyword>
<evidence type="ECO:0000256" key="1">
    <source>
        <dbReference type="SAM" id="Phobius"/>
    </source>
</evidence>
<dbReference type="InterPro" id="IPR008780">
    <property type="entry name" value="Plasmodium_Vir"/>
</dbReference>
<evidence type="ECO:0000313" key="2">
    <source>
        <dbReference type="EMBL" id="GAW79595.1"/>
    </source>
</evidence>
<feature type="transmembrane region" description="Helical" evidence="1">
    <location>
        <begin position="301"/>
        <end position="324"/>
    </location>
</feature>
<keyword evidence="1" id="KW-1133">Transmembrane helix</keyword>
<sequence>MKTEEPSRVVFNDAPSYLFYEQLKKDTDIEKYVGQYEVISELTKKYNWINDLFKKLSRNISLVHEKHPAKDEFGKKHCYDLNYWLHDEVFKKLQPNGNFRELKNIITNLQKVWESIVKKEFTGNDFKCLPDYNLYSDMGFLQEVKDLFDFFEDFGKMRKEIIYKTKESCPKYLDYLRQRIPIYYTWRDSCKDDNYTCKRYIDDYMKYRPSGMIISLGPLIYFTYRYNPCYVDVYNIFVQAKRLDLRNDGLYKHIMDELEAEELEQNLISPGVEDELGVNENINSGNNDNYLYRLMWDGMHFVYDFLIPYMILLLGIFLIFNILYKFTPLKRSFLRTRAKIRRWIGPNIGYEDIVILYGSDKSLVTNANGGAYNVTYSSK</sequence>
<evidence type="ECO:0000313" key="3">
    <source>
        <dbReference type="Proteomes" id="UP000195521"/>
    </source>
</evidence>
<name>A0A1Y1JE49_PLAGO</name>
<keyword evidence="1" id="KW-0472">Membrane</keyword>
<keyword evidence="3" id="KW-1185">Reference proteome</keyword>
<comment type="caution">
    <text evidence="2">The sequence shown here is derived from an EMBL/GenBank/DDBJ whole genome shotgun (WGS) entry which is preliminary data.</text>
</comment>
<dbReference type="EMBL" id="BDQF01000005">
    <property type="protein sequence ID" value="GAW79595.1"/>
    <property type="molecule type" value="Genomic_DNA"/>
</dbReference>
<accession>A0A1Y1JE49</accession>
<gene>
    <name evidence="2" type="ORF">PGO_050050</name>
</gene>
<dbReference type="OrthoDB" id="380124at2759"/>
<protein>
    <submittedName>
        <fullName evidence="2">Variable surface protein</fullName>
    </submittedName>
</protein>
<dbReference type="AlphaFoldDB" id="A0A1Y1JE49"/>
<proteinExistence type="predicted"/>
<dbReference type="Proteomes" id="UP000195521">
    <property type="component" value="Unassembled WGS sequence"/>
</dbReference>
<organism evidence="2 3">
    <name type="scientific">Plasmodium gonderi</name>
    <dbReference type="NCBI Taxonomy" id="77519"/>
    <lineage>
        <taxon>Eukaryota</taxon>
        <taxon>Sar</taxon>
        <taxon>Alveolata</taxon>
        <taxon>Apicomplexa</taxon>
        <taxon>Aconoidasida</taxon>
        <taxon>Haemosporida</taxon>
        <taxon>Plasmodiidae</taxon>
        <taxon>Plasmodium</taxon>
        <taxon>Plasmodium (Plasmodium)</taxon>
    </lineage>
</organism>
<dbReference type="Pfam" id="PF05795">
    <property type="entry name" value="Plasmodium_Vir"/>
    <property type="match status" value="1"/>
</dbReference>
<reference evidence="3" key="1">
    <citation type="submission" date="2017-04" db="EMBL/GenBank/DDBJ databases">
        <title>Plasmodium gonderi genome.</title>
        <authorList>
            <person name="Arisue N."/>
            <person name="Honma H."/>
            <person name="Kawai S."/>
            <person name="Tougan T."/>
            <person name="Tanabe K."/>
            <person name="Horii T."/>
        </authorList>
    </citation>
    <scope>NUCLEOTIDE SEQUENCE [LARGE SCALE GENOMIC DNA]</scope>
    <source>
        <strain evidence="3">ATCC 30045</strain>
    </source>
</reference>
<dbReference type="GeneID" id="39746307"/>
<dbReference type="RefSeq" id="XP_028542184.1">
    <property type="nucleotide sequence ID" value="XM_028686383.1"/>
</dbReference>